<reference evidence="7 8" key="1">
    <citation type="submission" date="2020-08" db="EMBL/GenBank/DDBJ databases">
        <title>Cohnella phylogeny.</title>
        <authorList>
            <person name="Dunlap C."/>
        </authorList>
    </citation>
    <scope>NUCLEOTIDE SEQUENCE [LARGE SCALE GENOMIC DNA]</scope>
    <source>
        <strain evidence="7 8">CBP 2801</strain>
    </source>
</reference>
<evidence type="ECO:0000313" key="8">
    <source>
        <dbReference type="Proteomes" id="UP000564644"/>
    </source>
</evidence>
<sequence length="577" mass="64436">MKPIRKSLTTNIFEISVGLCLVLPPIGIFVLTVLSLSTIYQTIKSKKPFKRSLFSIFLLCLFIATVGSVFQMRNGMLAVGSLMILVYWGIYQKIFTSRGTVKFERYRWILIFGGLYNCLLDPVNKWAMHHPIIGFLTGTGLIGDSPGSNYKRLIGSDYNPNFTMFLILLALAFVLAELLIRIQKRQYQFVGLLLLLPPVLSLGVLETGSRAGYITMVCIYALFFIRLSKILLVTGSLVLLCLIKPLYHLMPRNTSIDSSYLGREEIWRNAIQIWSRHPMFGTTQLGFSQEYNRLFHLEVPHAHDIFIGFFAEYGLLGGVSFLFLVAITVYKCANLFFLKRRNKGLLNYFLFSLPIIVFTGILDEPTFSPQIALVAIMLISFWEKYSSRIRYAYVTIPSVNAGHAQIAFHFKRWILAAAMVVFLILIGVTSAEAAKEAAKNPVWNMSEMDVEKNGNLPLAMEMIKAIGNDPVTPEAVRAGSVFKAPRNYYGKPVTYSVFVSIVRDYPPDSDKGKAGLLSEIVGKTDDGTTVDIFGMVGTGDIQAGDTIHVVAYTVGRDTVDNKSGGTTEQLALVTNKF</sequence>
<dbReference type="Pfam" id="PF04932">
    <property type="entry name" value="Wzy_C"/>
    <property type="match status" value="1"/>
</dbReference>
<keyword evidence="2 5" id="KW-0812">Transmembrane</keyword>
<feature type="transmembrane region" description="Helical" evidence="5">
    <location>
        <begin position="413"/>
        <end position="431"/>
    </location>
</feature>
<feature type="transmembrane region" description="Helical" evidence="5">
    <location>
        <begin position="305"/>
        <end position="333"/>
    </location>
</feature>
<feature type="transmembrane region" description="Helical" evidence="5">
    <location>
        <begin position="187"/>
        <end position="205"/>
    </location>
</feature>
<name>A0A7X0SIJ0_9BACL</name>
<dbReference type="GO" id="GO:0016020">
    <property type="term" value="C:membrane"/>
    <property type="evidence" value="ECO:0007669"/>
    <property type="project" value="UniProtKB-SubCell"/>
</dbReference>
<dbReference type="InterPro" id="IPR051533">
    <property type="entry name" value="WaaL-like"/>
</dbReference>
<feature type="transmembrane region" description="Helical" evidence="5">
    <location>
        <begin position="52"/>
        <end position="70"/>
    </location>
</feature>
<feature type="transmembrane region" description="Helical" evidence="5">
    <location>
        <begin position="162"/>
        <end position="180"/>
    </location>
</feature>
<evidence type="ECO:0000256" key="4">
    <source>
        <dbReference type="ARBA" id="ARBA00023136"/>
    </source>
</evidence>
<accession>A0A7X0SIJ0</accession>
<feature type="transmembrane region" description="Helical" evidence="5">
    <location>
        <begin position="76"/>
        <end position="94"/>
    </location>
</feature>
<feature type="transmembrane region" description="Helical" evidence="5">
    <location>
        <begin position="367"/>
        <end position="383"/>
    </location>
</feature>
<feature type="transmembrane region" description="Helical" evidence="5">
    <location>
        <begin position="12"/>
        <end position="40"/>
    </location>
</feature>
<dbReference type="InterPro" id="IPR007016">
    <property type="entry name" value="O-antigen_ligase-rel_domated"/>
</dbReference>
<keyword evidence="7" id="KW-0436">Ligase</keyword>
<evidence type="ECO:0000313" key="7">
    <source>
        <dbReference type="EMBL" id="MBB6730607.1"/>
    </source>
</evidence>
<dbReference type="Proteomes" id="UP000564644">
    <property type="component" value="Unassembled WGS sequence"/>
</dbReference>
<feature type="transmembrane region" description="Helical" evidence="5">
    <location>
        <begin position="345"/>
        <end position="361"/>
    </location>
</feature>
<dbReference type="PANTHER" id="PTHR37422">
    <property type="entry name" value="TEICHURONIC ACID BIOSYNTHESIS PROTEIN TUAE"/>
    <property type="match status" value="1"/>
</dbReference>
<organism evidence="7 8">
    <name type="scientific">Cohnella zeiphila</name>
    <dbReference type="NCBI Taxonomy" id="2761120"/>
    <lineage>
        <taxon>Bacteria</taxon>
        <taxon>Bacillati</taxon>
        <taxon>Bacillota</taxon>
        <taxon>Bacilli</taxon>
        <taxon>Bacillales</taxon>
        <taxon>Paenibacillaceae</taxon>
        <taxon>Cohnella</taxon>
    </lineage>
</organism>
<evidence type="ECO:0000259" key="6">
    <source>
        <dbReference type="Pfam" id="PF04932"/>
    </source>
</evidence>
<gene>
    <name evidence="7" type="ORF">H7C18_06795</name>
</gene>
<protein>
    <submittedName>
        <fullName evidence="7">O-antigen ligase family protein</fullName>
    </submittedName>
</protein>
<comment type="caution">
    <text evidence="7">The sequence shown here is derived from an EMBL/GenBank/DDBJ whole genome shotgun (WGS) entry which is preliminary data.</text>
</comment>
<feature type="domain" description="O-antigen ligase-related" evidence="6">
    <location>
        <begin position="200"/>
        <end position="322"/>
    </location>
</feature>
<keyword evidence="3 5" id="KW-1133">Transmembrane helix</keyword>
<evidence type="ECO:0000256" key="5">
    <source>
        <dbReference type="SAM" id="Phobius"/>
    </source>
</evidence>
<comment type="subcellular location">
    <subcellularLocation>
        <location evidence="1">Membrane</location>
        <topology evidence="1">Multi-pass membrane protein</topology>
    </subcellularLocation>
</comment>
<dbReference type="GO" id="GO:0016874">
    <property type="term" value="F:ligase activity"/>
    <property type="evidence" value="ECO:0007669"/>
    <property type="project" value="UniProtKB-KW"/>
</dbReference>
<evidence type="ECO:0000256" key="1">
    <source>
        <dbReference type="ARBA" id="ARBA00004141"/>
    </source>
</evidence>
<keyword evidence="4 5" id="KW-0472">Membrane</keyword>
<evidence type="ECO:0000256" key="3">
    <source>
        <dbReference type="ARBA" id="ARBA00022989"/>
    </source>
</evidence>
<proteinExistence type="predicted"/>
<dbReference type="RefSeq" id="WP_185128276.1">
    <property type="nucleotide sequence ID" value="NZ_JACJVO010000008.1"/>
</dbReference>
<dbReference type="PANTHER" id="PTHR37422:SF13">
    <property type="entry name" value="LIPOPOLYSACCHARIDE BIOSYNTHESIS PROTEIN PA4999-RELATED"/>
    <property type="match status" value="1"/>
</dbReference>
<dbReference type="EMBL" id="JACJVO010000008">
    <property type="protein sequence ID" value="MBB6730607.1"/>
    <property type="molecule type" value="Genomic_DNA"/>
</dbReference>
<evidence type="ECO:0000256" key="2">
    <source>
        <dbReference type="ARBA" id="ARBA00022692"/>
    </source>
</evidence>
<keyword evidence="8" id="KW-1185">Reference proteome</keyword>
<dbReference type="AlphaFoldDB" id="A0A7X0SIJ0"/>